<evidence type="ECO:0000313" key="9">
    <source>
        <dbReference type="EMBL" id="SIO15126.1"/>
    </source>
</evidence>
<dbReference type="Proteomes" id="UP000198461">
    <property type="component" value="Unassembled WGS sequence"/>
</dbReference>
<dbReference type="RefSeq" id="WP_074201851.1">
    <property type="nucleotide sequence ID" value="NZ_FSRE01000004.1"/>
</dbReference>
<dbReference type="Pfam" id="PF02397">
    <property type="entry name" value="Bac_transf"/>
    <property type="match status" value="1"/>
</dbReference>
<evidence type="ECO:0000256" key="4">
    <source>
        <dbReference type="ARBA" id="ARBA00022692"/>
    </source>
</evidence>
<protein>
    <submittedName>
        <fullName evidence="9">Exopolysaccharide biosynthesis polyprenyl glycosylphosphotransferase</fullName>
    </submittedName>
</protein>
<evidence type="ECO:0000256" key="1">
    <source>
        <dbReference type="ARBA" id="ARBA00004141"/>
    </source>
</evidence>
<accession>A0A1N6H5U0</accession>
<comment type="similarity">
    <text evidence="2">Belongs to the bacterial sugar transferase family.</text>
</comment>
<keyword evidence="3 9" id="KW-0808">Transferase</keyword>
<dbReference type="GO" id="GO:0016780">
    <property type="term" value="F:phosphotransferase activity, for other substituted phosphate groups"/>
    <property type="evidence" value="ECO:0007669"/>
    <property type="project" value="TreeGrafter"/>
</dbReference>
<sequence>MKALRLVWLGKSHHALDTWLQAGGKQPAAICGFQSDSAISKSISFAFLLENEHLYDGVILAPDHDTDCLHALERTTLSVWVLPQAFARLHSWSGAWLSPEALLIPLLTTPAWRPGFRYGKRFFDFTAALLALIFLLPVLLSVALAIKLSSPGPIIYVQNRVGLRGRSFTMYKFRTMPVNADRELVWGQAEQKTVSAVGRFLRRTGLDELPQLFNVLKGDMSLVGPRPERVEFVTTFNNEIPHYMQRHMVLPGLTGWAQIHGWRGDTPLEPRIKHDLWYIANWSFWLDVKIMLKTFLIVFKGRVSQ</sequence>
<evidence type="ECO:0000256" key="5">
    <source>
        <dbReference type="ARBA" id="ARBA00022989"/>
    </source>
</evidence>
<dbReference type="PANTHER" id="PTHR30576">
    <property type="entry name" value="COLANIC BIOSYNTHESIS UDP-GLUCOSE LIPID CARRIER TRANSFERASE"/>
    <property type="match status" value="1"/>
</dbReference>
<keyword evidence="10" id="KW-1185">Reference proteome</keyword>
<dbReference type="PANTHER" id="PTHR30576:SF0">
    <property type="entry name" value="UNDECAPRENYL-PHOSPHATE N-ACETYLGALACTOSAMINYL 1-PHOSPHATE TRANSFERASE-RELATED"/>
    <property type="match status" value="1"/>
</dbReference>
<evidence type="ECO:0000256" key="2">
    <source>
        <dbReference type="ARBA" id="ARBA00006464"/>
    </source>
</evidence>
<comment type="subcellular location">
    <subcellularLocation>
        <location evidence="1">Membrane</location>
        <topology evidence="1">Multi-pass membrane protein</topology>
    </subcellularLocation>
</comment>
<evidence type="ECO:0000259" key="8">
    <source>
        <dbReference type="Pfam" id="PF02397"/>
    </source>
</evidence>
<dbReference type="STRING" id="364032.SAMN05443662_1571"/>
<gene>
    <name evidence="9" type="ORF">SAMN05443662_1571</name>
</gene>
<name>A0A1N6H5U0_9GAMM</name>
<evidence type="ECO:0000313" key="10">
    <source>
        <dbReference type="Proteomes" id="UP000198461"/>
    </source>
</evidence>
<evidence type="ECO:0000256" key="7">
    <source>
        <dbReference type="SAM" id="Phobius"/>
    </source>
</evidence>
<dbReference type="NCBIfam" id="TIGR03025">
    <property type="entry name" value="EPS_sugtrans"/>
    <property type="match status" value="1"/>
</dbReference>
<evidence type="ECO:0000256" key="6">
    <source>
        <dbReference type="ARBA" id="ARBA00023136"/>
    </source>
</evidence>
<organism evidence="9 10">
    <name type="scientific">Sulfurivirga caldicuralii</name>
    <dbReference type="NCBI Taxonomy" id="364032"/>
    <lineage>
        <taxon>Bacteria</taxon>
        <taxon>Pseudomonadati</taxon>
        <taxon>Pseudomonadota</taxon>
        <taxon>Gammaproteobacteria</taxon>
        <taxon>Thiotrichales</taxon>
        <taxon>Piscirickettsiaceae</taxon>
        <taxon>Sulfurivirga</taxon>
    </lineage>
</organism>
<evidence type="ECO:0000256" key="3">
    <source>
        <dbReference type="ARBA" id="ARBA00022679"/>
    </source>
</evidence>
<feature type="transmembrane region" description="Helical" evidence="7">
    <location>
        <begin position="122"/>
        <end position="146"/>
    </location>
</feature>
<keyword evidence="5 7" id="KW-1133">Transmembrane helix</keyword>
<dbReference type="InterPro" id="IPR003362">
    <property type="entry name" value="Bact_transf"/>
</dbReference>
<proteinExistence type="inferred from homology"/>
<reference evidence="9 10" key="1">
    <citation type="submission" date="2016-11" db="EMBL/GenBank/DDBJ databases">
        <authorList>
            <person name="Jaros S."/>
            <person name="Januszkiewicz K."/>
            <person name="Wedrychowicz H."/>
        </authorList>
    </citation>
    <scope>NUCLEOTIDE SEQUENCE [LARGE SCALE GENOMIC DNA]</scope>
    <source>
        <strain evidence="9 10">DSM 17737</strain>
    </source>
</reference>
<keyword evidence="4 7" id="KW-0812">Transmembrane</keyword>
<dbReference type="GO" id="GO:0016020">
    <property type="term" value="C:membrane"/>
    <property type="evidence" value="ECO:0007669"/>
    <property type="project" value="UniProtKB-SubCell"/>
</dbReference>
<keyword evidence="6 7" id="KW-0472">Membrane</keyword>
<dbReference type="AlphaFoldDB" id="A0A1N6H5U0"/>
<feature type="domain" description="Bacterial sugar transferase" evidence="8">
    <location>
        <begin position="120"/>
        <end position="300"/>
    </location>
</feature>
<dbReference type="InterPro" id="IPR017475">
    <property type="entry name" value="EPS_sugar_tfrase"/>
</dbReference>
<dbReference type="EMBL" id="FSRE01000004">
    <property type="protein sequence ID" value="SIO15126.1"/>
    <property type="molecule type" value="Genomic_DNA"/>
</dbReference>